<dbReference type="PANTHER" id="PTHR11640">
    <property type="entry name" value="NEPHRIN"/>
    <property type="match status" value="1"/>
</dbReference>
<dbReference type="GO" id="GO:0005911">
    <property type="term" value="C:cell-cell junction"/>
    <property type="evidence" value="ECO:0007669"/>
    <property type="project" value="TreeGrafter"/>
</dbReference>
<dbReference type="SMART" id="SM00408">
    <property type="entry name" value="IGc2"/>
    <property type="match status" value="2"/>
</dbReference>
<comment type="caution">
    <text evidence="8">The sequence shown here is derived from an EMBL/GenBank/DDBJ whole genome shotgun (WGS) entry which is preliminary data.</text>
</comment>
<dbReference type="Gene3D" id="2.60.40.10">
    <property type="entry name" value="Immunoglobulins"/>
    <property type="match status" value="4"/>
</dbReference>
<keyword evidence="3" id="KW-1015">Disulfide bond</keyword>
<dbReference type="CDD" id="cd00096">
    <property type="entry name" value="Ig"/>
    <property type="match status" value="1"/>
</dbReference>
<keyword evidence="4" id="KW-0325">Glycoprotein</keyword>
<keyword evidence="5" id="KW-0393">Immunoglobulin domain</keyword>
<keyword evidence="6" id="KW-0732">Signal</keyword>
<dbReference type="InterPro" id="IPR013783">
    <property type="entry name" value="Ig-like_fold"/>
</dbReference>
<sequence>MFHLLLILSALSSACQEKTEQVIDADESIYPTGRSPPVIRLKSDVLESDEVVLKQGTEMILRCEGDSDVMWHLRLAKLKKFIKSSGNSTIFKTDFLTVEFTGTYKCAYKNQPDLYSSVHIYVKGLRFPPYVFLNSTEYIRLVGEELRISCKTHNPNFNYNVTWIHTSSNNVTREEDVRSDLLDGSRLNIESILTIRAVTLSDTGNYTCIGVNEAGINSSTTYLKVIEKPYVKLSPKLPPTLDHDGLSVKVYEGMDLELGVYLEAYPTITFHEWEIPSSHNSTSLAKTFNEYNYRYDFTLILKRMTAKEQGLYTFRARNAGVNASLTFRVQTYQKPVATVKRNNATTLTCTVIGFPAPQIQWYQCSGIRSTCSENATNNLKILPAQTVNVKREDFGPVEVDSVLTVDPASQRETLECVAKNLAGEGKVTVAMDTYQNVQQDAPDEQASESFDTPKCCEESCDQACDHEEEEHPLIKTNNYQFC</sequence>
<dbReference type="SUPFAM" id="SSF48726">
    <property type="entry name" value="Immunoglobulin"/>
    <property type="match status" value="4"/>
</dbReference>
<dbReference type="PIRSF" id="PIRSF000615">
    <property type="entry name" value="TyrPK_CSF1-R"/>
    <property type="match status" value="1"/>
</dbReference>
<keyword evidence="2" id="KW-0472">Membrane</keyword>
<accession>A0A0P7VSW3</accession>
<evidence type="ECO:0000256" key="5">
    <source>
        <dbReference type="ARBA" id="ARBA00023319"/>
    </source>
</evidence>
<dbReference type="GO" id="GO:0050839">
    <property type="term" value="F:cell adhesion molecule binding"/>
    <property type="evidence" value="ECO:0007669"/>
    <property type="project" value="TreeGrafter"/>
</dbReference>
<organism evidence="8 9">
    <name type="scientific">Scleropages formosus</name>
    <name type="common">Asian bonytongue</name>
    <name type="synonym">Osteoglossum formosum</name>
    <dbReference type="NCBI Taxonomy" id="113540"/>
    <lineage>
        <taxon>Eukaryota</taxon>
        <taxon>Metazoa</taxon>
        <taxon>Chordata</taxon>
        <taxon>Craniata</taxon>
        <taxon>Vertebrata</taxon>
        <taxon>Euteleostomi</taxon>
        <taxon>Actinopterygii</taxon>
        <taxon>Neopterygii</taxon>
        <taxon>Teleostei</taxon>
        <taxon>Osteoglossocephala</taxon>
        <taxon>Osteoglossomorpha</taxon>
        <taxon>Osteoglossiformes</taxon>
        <taxon>Osteoglossidae</taxon>
        <taxon>Scleropages</taxon>
    </lineage>
</organism>
<protein>
    <recommendedName>
        <fullName evidence="7">Ig-like domain-containing protein</fullName>
    </recommendedName>
</protein>
<dbReference type="InterPro" id="IPR003599">
    <property type="entry name" value="Ig_sub"/>
</dbReference>
<reference evidence="8 9" key="1">
    <citation type="submission" date="2015-08" db="EMBL/GenBank/DDBJ databases">
        <title>The genome of the Asian arowana (Scleropages formosus).</title>
        <authorList>
            <person name="Tan M.H."/>
            <person name="Gan H.M."/>
            <person name="Croft L.J."/>
            <person name="Austin C.M."/>
        </authorList>
    </citation>
    <scope>NUCLEOTIDE SEQUENCE [LARGE SCALE GENOMIC DNA]</scope>
    <source>
        <strain evidence="8">Aro1</strain>
    </source>
</reference>
<dbReference type="SMART" id="SM00409">
    <property type="entry name" value="IG"/>
    <property type="match status" value="4"/>
</dbReference>
<dbReference type="InterPro" id="IPR003598">
    <property type="entry name" value="Ig_sub2"/>
</dbReference>
<evidence type="ECO:0000256" key="4">
    <source>
        <dbReference type="ARBA" id="ARBA00023180"/>
    </source>
</evidence>
<evidence type="ECO:0000256" key="1">
    <source>
        <dbReference type="ARBA" id="ARBA00004479"/>
    </source>
</evidence>
<dbReference type="EMBL" id="JARO02000900">
    <property type="protein sequence ID" value="KPP77067.1"/>
    <property type="molecule type" value="Genomic_DNA"/>
</dbReference>
<dbReference type="Pfam" id="PF25305">
    <property type="entry name" value="Ig_PDGFR_d4"/>
    <property type="match status" value="1"/>
</dbReference>
<evidence type="ECO:0000256" key="3">
    <source>
        <dbReference type="ARBA" id="ARBA00023157"/>
    </source>
</evidence>
<proteinExistence type="predicted"/>
<evidence type="ECO:0000313" key="9">
    <source>
        <dbReference type="Proteomes" id="UP000034805"/>
    </source>
</evidence>
<dbReference type="PANTHER" id="PTHR11640:SF31">
    <property type="entry name" value="IRREGULAR CHIASM C-ROUGHEST PROTEIN-RELATED"/>
    <property type="match status" value="1"/>
</dbReference>
<name>A0A0P7VSW3_SCLFO</name>
<evidence type="ECO:0000256" key="2">
    <source>
        <dbReference type="ARBA" id="ARBA00023136"/>
    </source>
</evidence>
<dbReference type="InterPro" id="IPR051275">
    <property type="entry name" value="Cell_adhesion_signaling"/>
</dbReference>
<dbReference type="PROSITE" id="PS50835">
    <property type="entry name" value="IG_LIKE"/>
    <property type="match status" value="2"/>
</dbReference>
<dbReference type="GO" id="GO:0005886">
    <property type="term" value="C:plasma membrane"/>
    <property type="evidence" value="ECO:0007669"/>
    <property type="project" value="TreeGrafter"/>
</dbReference>
<feature type="signal peptide" evidence="6">
    <location>
        <begin position="1"/>
        <end position="16"/>
    </location>
</feature>
<dbReference type="Pfam" id="PF13927">
    <property type="entry name" value="Ig_3"/>
    <property type="match status" value="1"/>
</dbReference>
<dbReference type="GO" id="GO:0098609">
    <property type="term" value="P:cell-cell adhesion"/>
    <property type="evidence" value="ECO:0007669"/>
    <property type="project" value="TreeGrafter"/>
</dbReference>
<dbReference type="InterPro" id="IPR036179">
    <property type="entry name" value="Ig-like_dom_sf"/>
</dbReference>
<comment type="subcellular location">
    <subcellularLocation>
        <location evidence="1">Membrane</location>
        <topology evidence="1">Single-pass type I membrane protein</topology>
    </subcellularLocation>
</comment>
<feature type="domain" description="Ig-like" evidence="7">
    <location>
        <begin position="129"/>
        <end position="224"/>
    </location>
</feature>
<evidence type="ECO:0000259" key="7">
    <source>
        <dbReference type="PROSITE" id="PS50835"/>
    </source>
</evidence>
<feature type="chain" id="PRO_5006143936" description="Ig-like domain-containing protein" evidence="6">
    <location>
        <begin position="17"/>
        <end position="482"/>
    </location>
</feature>
<feature type="domain" description="Ig-like" evidence="7">
    <location>
        <begin position="327"/>
        <end position="428"/>
    </location>
</feature>
<dbReference type="InterPro" id="IPR007110">
    <property type="entry name" value="Ig-like_dom"/>
</dbReference>
<dbReference type="Proteomes" id="UP000034805">
    <property type="component" value="Unassembled WGS sequence"/>
</dbReference>
<evidence type="ECO:0000256" key="6">
    <source>
        <dbReference type="SAM" id="SignalP"/>
    </source>
</evidence>
<gene>
    <name evidence="8" type="ORF">Z043_103534</name>
</gene>
<dbReference type="AlphaFoldDB" id="A0A0P7VSW3"/>
<dbReference type="STRING" id="113540.ENSSFOP00015022893"/>
<evidence type="ECO:0000313" key="8">
    <source>
        <dbReference type="EMBL" id="KPP77067.1"/>
    </source>
</evidence>